<reference evidence="1" key="2">
    <citation type="journal article" date="2015" name="Fish Shellfish Immunol.">
        <title>Early steps in the European eel (Anguilla anguilla)-Vibrio vulnificus interaction in the gills: Role of the RtxA13 toxin.</title>
        <authorList>
            <person name="Callol A."/>
            <person name="Pajuelo D."/>
            <person name="Ebbesson L."/>
            <person name="Teles M."/>
            <person name="MacKenzie S."/>
            <person name="Amaro C."/>
        </authorList>
    </citation>
    <scope>NUCLEOTIDE SEQUENCE</scope>
</reference>
<accession>A0A0E9W1N7</accession>
<organism evidence="1">
    <name type="scientific">Anguilla anguilla</name>
    <name type="common">European freshwater eel</name>
    <name type="synonym">Muraena anguilla</name>
    <dbReference type="NCBI Taxonomy" id="7936"/>
    <lineage>
        <taxon>Eukaryota</taxon>
        <taxon>Metazoa</taxon>
        <taxon>Chordata</taxon>
        <taxon>Craniata</taxon>
        <taxon>Vertebrata</taxon>
        <taxon>Euteleostomi</taxon>
        <taxon>Actinopterygii</taxon>
        <taxon>Neopterygii</taxon>
        <taxon>Teleostei</taxon>
        <taxon>Anguilliformes</taxon>
        <taxon>Anguillidae</taxon>
        <taxon>Anguilla</taxon>
    </lineage>
</organism>
<sequence length="19" mass="2359">MYENVIYYTDELLILETHV</sequence>
<reference evidence="1" key="1">
    <citation type="submission" date="2014-11" db="EMBL/GenBank/DDBJ databases">
        <authorList>
            <person name="Amaro Gonzalez C."/>
        </authorList>
    </citation>
    <scope>NUCLEOTIDE SEQUENCE</scope>
</reference>
<name>A0A0E9W1N7_ANGAN</name>
<evidence type="ECO:0000313" key="1">
    <source>
        <dbReference type="EMBL" id="JAH83398.1"/>
    </source>
</evidence>
<protein>
    <submittedName>
        <fullName evidence="1">Uncharacterized protein</fullName>
    </submittedName>
</protein>
<dbReference type="EMBL" id="GBXM01025179">
    <property type="protein sequence ID" value="JAH83398.1"/>
    <property type="molecule type" value="Transcribed_RNA"/>
</dbReference>
<proteinExistence type="predicted"/>
<dbReference type="AlphaFoldDB" id="A0A0E9W1N7"/>